<dbReference type="GO" id="GO:0005634">
    <property type="term" value="C:nucleus"/>
    <property type="evidence" value="ECO:0007669"/>
    <property type="project" value="TreeGrafter"/>
</dbReference>
<dbReference type="GO" id="GO:0070987">
    <property type="term" value="P:error-free translesion synthesis"/>
    <property type="evidence" value="ECO:0007669"/>
    <property type="project" value="TreeGrafter"/>
</dbReference>
<feature type="region of interest" description="Disordered" evidence="1">
    <location>
        <begin position="112"/>
        <end position="133"/>
    </location>
</feature>
<evidence type="ECO:0000313" key="4">
    <source>
        <dbReference type="Proteomes" id="UP000008743"/>
    </source>
</evidence>
<dbReference type="InterPro" id="IPR036767">
    <property type="entry name" value="ApaG_sf"/>
</dbReference>
<dbReference type="STRING" id="595528.A0A0D2VMC2"/>
<dbReference type="PhylomeDB" id="A0A0D2VMC2"/>
<dbReference type="SUPFAM" id="SSF110069">
    <property type="entry name" value="ApaG-like"/>
    <property type="match status" value="1"/>
</dbReference>
<dbReference type="InterPro" id="IPR007474">
    <property type="entry name" value="ApaG_domain"/>
</dbReference>
<sequence>MAESGELALATGNWELELGCLPFLWILPLWPLSPVVAIGRLLDATQGTAPFTYSPGQLFIHRLFGYRCVVIDYWQADLVVTQPSSSTSNATATAHPSLAALTAGLPQPPMDASFRAPSVTPSSPHDETTSITEPGAKHIIDLVRSAMRKKDYYIAVPDLKDRTERHTASFLFVAPEDMIPYLPIASHTFYSPILHEWFHALPASPPPASQQQSAEPTIVTDVVPSDAPVQSAAPAKSSSSGKPAIPKIDYVRYVPTGKLNPLRARTATVRQYSKVYVQTTDSIRVTVVPWYFGFTAAHNSFVWTVNLVIENLGDATVQLRRRHWTITDASGRMREVSGSGVAHGAEPVFVPNSSSSYEYTMGVESTTSHGNMKGMYEFDVIEPNKTSKLFVNVPQFVLESPPFTHDN</sequence>
<evidence type="ECO:0000313" key="3">
    <source>
        <dbReference type="EMBL" id="KJE91302.1"/>
    </source>
</evidence>
<evidence type="ECO:0000259" key="2">
    <source>
        <dbReference type="PROSITE" id="PS51087"/>
    </source>
</evidence>
<reference evidence="4" key="1">
    <citation type="submission" date="2011-02" db="EMBL/GenBank/DDBJ databases">
        <title>The Genome Sequence of Capsaspora owczarzaki ATCC 30864.</title>
        <authorList>
            <person name="Russ C."/>
            <person name="Cuomo C."/>
            <person name="Burger G."/>
            <person name="Gray M.W."/>
            <person name="Holland P.W.H."/>
            <person name="King N."/>
            <person name="Lang F.B.F."/>
            <person name="Roger A.J."/>
            <person name="Ruiz-Trillo I."/>
            <person name="Young S.K."/>
            <person name="Zeng Q."/>
            <person name="Gargeya S."/>
            <person name="Alvarado L."/>
            <person name="Berlin A."/>
            <person name="Chapman S.B."/>
            <person name="Chen Z."/>
            <person name="Freedman E."/>
            <person name="Gellesch M."/>
            <person name="Goldberg J."/>
            <person name="Griggs A."/>
            <person name="Gujja S."/>
            <person name="Heilman E."/>
            <person name="Heiman D."/>
            <person name="Howarth C."/>
            <person name="Mehta T."/>
            <person name="Neiman D."/>
            <person name="Pearson M."/>
            <person name="Roberts A."/>
            <person name="Saif S."/>
            <person name="Shea T."/>
            <person name="Shenoy N."/>
            <person name="Sisk P."/>
            <person name="Stolte C."/>
            <person name="Sykes S."/>
            <person name="White J."/>
            <person name="Yandava C."/>
            <person name="Haas B."/>
            <person name="Nusbaum C."/>
            <person name="Birren B."/>
        </authorList>
    </citation>
    <scope>NUCLEOTIDE SEQUENCE</scope>
    <source>
        <strain evidence="4">ATCC 30864</strain>
    </source>
</reference>
<name>A0A0D2VMC2_CAPO3</name>
<accession>A0A0D2VMC2</accession>
<dbReference type="Proteomes" id="UP000008743">
    <property type="component" value="Unassembled WGS sequence"/>
</dbReference>
<dbReference type="PANTHER" id="PTHR14289:SF16">
    <property type="entry name" value="POLYMERASE DELTA-INTERACTING PROTEIN 2"/>
    <property type="match status" value="1"/>
</dbReference>
<feature type="domain" description="ApaG" evidence="2">
    <location>
        <begin position="277"/>
        <end position="405"/>
    </location>
</feature>
<keyword evidence="4" id="KW-1185">Reference proteome</keyword>
<evidence type="ECO:0000256" key="1">
    <source>
        <dbReference type="SAM" id="MobiDB-lite"/>
    </source>
</evidence>
<dbReference type="Pfam" id="PF04379">
    <property type="entry name" value="DUF525"/>
    <property type="match status" value="1"/>
</dbReference>
<dbReference type="Gene3D" id="2.60.40.1470">
    <property type="entry name" value="ApaG domain"/>
    <property type="match status" value="1"/>
</dbReference>
<dbReference type="OrthoDB" id="5913487at2759"/>
<protein>
    <submittedName>
        <fullName evidence="3">ApaG</fullName>
    </submittedName>
</protein>
<dbReference type="RefSeq" id="XP_004349208.2">
    <property type="nucleotide sequence ID" value="XM_004349158.2"/>
</dbReference>
<organism evidence="3 4">
    <name type="scientific">Capsaspora owczarzaki (strain ATCC 30864)</name>
    <dbReference type="NCBI Taxonomy" id="595528"/>
    <lineage>
        <taxon>Eukaryota</taxon>
        <taxon>Filasterea</taxon>
        <taxon>Capsaspora</taxon>
    </lineage>
</organism>
<dbReference type="AlphaFoldDB" id="A0A0D2VMC2"/>
<dbReference type="PANTHER" id="PTHR14289">
    <property type="entry name" value="F-BOX ONLY PROTEIN 3"/>
    <property type="match status" value="1"/>
</dbReference>
<gene>
    <name evidence="3" type="ORF">CAOG_002458</name>
</gene>
<dbReference type="GO" id="GO:0042645">
    <property type="term" value="C:mitochondrial nucleoid"/>
    <property type="evidence" value="ECO:0007669"/>
    <property type="project" value="TreeGrafter"/>
</dbReference>
<dbReference type="EMBL" id="KE346362">
    <property type="protein sequence ID" value="KJE91302.1"/>
    <property type="molecule type" value="Genomic_DNA"/>
</dbReference>
<proteinExistence type="predicted"/>
<dbReference type="PROSITE" id="PS51087">
    <property type="entry name" value="APAG"/>
    <property type="match status" value="1"/>
</dbReference>
<dbReference type="InParanoid" id="A0A0D2VMC2"/>